<protein>
    <recommendedName>
        <fullName evidence="1">NADAR domain-containing protein</fullName>
    </recommendedName>
</protein>
<feature type="domain" description="NADAR" evidence="1">
    <location>
        <begin position="23"/>
        <end position="198"/>
    </location>
</feature>
<dbReference type="Proteomes" id="UP000775872">
    <property type="component" value="Unassembled WGS sequence"/>
</dbReference>
<accession>A0A9N9WB85</accession>
<dbReference type="SUPFAM" id="SSF143990">
    <property type="entry name" value="YbiA-like"/>
    <property type="match status" value="1"/>
</dbReference>
<dbReference type="InterPro" id="IPR012816">
    <property type="entry name" value="NADAR"/>
</dbReference>
<dbReference type="NCBIfam" id="TIGR02464">
    <property type="entry name" value="ribofla_fusion"/>
    <property type="match status" value="1"/>
</dbReference>
<dbReference type="EMBL" id="CABFOC020000011">
    <property type="protein sequence ID" value="CAH0045421.1"/>
    <property type="molecule type" value="Genomic_DNA"/>
</dbReference>
<dbReference type="CDD" id="cd15457">
    <property type="entry name" value="NADAR"/>
    <property type="match status" value="1"/>
</dbReference>
<dbReference type="InterPro" id="IPR037238">
    <property type="entry name" value="YbiA-like_sf"/>
</dbReference>
<sequence length="201" mass="22539">MRSKSRHSRVDSDSSPKGDDPLFFYMPNAKWGEFCQWFPCTFTVSKGEIAAILRGNDGISIGEAGGGGGVITFNCAEQFMMYCKASCFHDFASQTRILATASSKEQKAFGKTIQGFDDEIWDRVKSNVVLAGNIAKFSQNRHLKNVLVGTGDRLLVEAASKDRVWGIGYTEKHAMNFRQHWGENRLGYALMKTRQHLRNEV</sequence>
<comment type="caution">
    <text evidence="2">The sequence shown here is derived from an EMBL/GenBank/DDBJ whole genome shotgun (WGS) entry which is preliminary data.</text>
</comment>
<dbReference type="AlphaFoldDB" id="A0A9N9WB85"/>
<dbReference type="Gene3D" id="1.10.357.40">
    <property type="entry name" value="YbiA-like"/>
    <property type="match status" value="1"/>
</dbReference>
<evidence type="ECO:0000313" key="3">
    <source>
        <dbReference type="Proteomes" id="UP000775872"/>
    </source>
</evidence>
<organism evidence="2 3">
    <name type="scientific">Clonostachys solani</name>
    <dbReference type="NCBI Taxonomy" id="160281"/>
    <lineage>
        <taxon>Eukaryota</taxon>
        <taxon>Fungi</taxon>
        <taxon>Dikarya</taxon>
        <taxon>Ascomycota</taxon>
        <taxon>Pezizomycotina</taxon>
        <taxon>Sordariomycetes</taxon>
        <taxon>Hypocreomycetidae</taxon>
        <taxon>Hypocreales</taxon>
        <taxon>Bionectriaceae</taxon>
        <taxon>Clonostachys</taxon>
    </lineage>
</organism>
<reference evidence="2" key="1">
    <citation type="submission" date="2021-10" db="EMBL/GenBank/DDBJ databases">
        <authorList>
            <person name="Piombo E."/>
        </authorList>
    </citation>
    <scope>NUCLEOTIDE SEQUENCE</scope>
</reference>
<dbReference type="Pfam" id="PF08719">
    <property type="entry name" value="NADAR"/>
    <property type="match status" value="1"/>
</dbReference>
<proteinExistence type="predicted"/>
<name>A0A9N9WB85_9HYPO</name>
<evidence type="ECO:0000259" key="1">
    <source>
        <dbReference type="Pfam" id="PF08719"/>
    </source>
</evidence>
<keyword evidence="3" id="KW-1185">Reference proteome</keyword>
<gene>
    <name evidence="2" type="ORF">CSOL1703_00011171</name>
</gene>
<evidence type="ECO:0000313" key="2">
    <source>
        <dbReference type="EMBL" id="CAH0045421.1"/>
    </source>
</evidence>
<dbReference type="OrthoDB" id="206452at2759"/>